<comment type="caution">
    <text evidence="1">The sequence shown here is derived from an EMBL/GenBank/DDBJ whole genome shotgun (WGS) entry which is preliminary data.</text>
</comment>
<dbReference type="Proteomes" id="UP001604277">
    <property type="component" value="Unassembled WGS sequence"/>
</dbReference>
<organism evidence="1 2">
    <name type="scientific">Forsythia ovata</name>
    <dbReference type="NCBI Taxonomy" id="205694"/>
    <lineage>
        <taxon>Eukaryota</taxon>
        <taxon>Viridiplantae</taxon>
        <taxon>Streptophyta</taxon>
        <taxon>Embryophyta</taxon>
        <taxon>Tracheophyta</taxon>
        <taxon>Spermatophyta</taxon>
        <taxon>Magnoliopsida</taxon>
        <taxon>eudicotyledons</taxon>
        <taxon>Gunneridae</taxon>
        <taxon>Pentapetalae</taxon>
        <taxon>asterids</taxon>
        <taxon>lamiids</taxon>
        <taxon>Lamiales</taxon>
        <taxon>Oleaceae</taxon>
        <taxon>Forsythieae</taxon>
        <taxon>Forsythia</taxon>
    </lineage>
</organism>
<evidence type="ECO:0000313" key="1">
    <source>
        <dbReference type="EMBL" id="KAL2551700.1"/>
    </source>
</evidence>
<dbReference type="Gene3D" id="1.10.630.10">
    <property type="entry name" value="Cytochrome P450"/>
    <property type="match status" value="1"/>
</dbReference>
<proteinExistence type="predicted"/>
<dbReference type="EMBL" id="JBFOLJ010000002">
    <property type="protein sequence ID" value="KAL2551700.1"/>
    <property type="molecule type" value="Genomic_DNA"/>
</dbReference>
<evidence type="ECO:0000313" key="2">
    <source>
        <dbReference type="Proteomes" id="UP001604277"/>
    </source>
</evidence>
<dbReference type="SUPFAM" id="SSF48264">
    <property type="entry name" value="Cytochrome P450"/>
    <property type="match status" value="1"/>
</dbReference>
<accession>A0ABD1WPT2</accession>
<sequence length="136" mass="15443">MKLPIDLPGFGFRNARLAIEILVVTLVGCVEESEKKMKNGEEPSCLIDFSMQEHLRELSETNASTSSLLWAVAFLDSHLEVLERVRKEVAKYWVPESEAVIATEQLREIKYTETVAREVVIIRALATMVLHITNEE</sequence>
<protein>
    <submittedName>
        <fullName evidence="1">Cytochrome</fullName>
    </submittedName>
</protein>
<dbReference type="AlphaFoldDB" id="A0ABD1WPT2"/>
<keyword evidence="2" id="KW-1185">Reference proteome</keyword>
<gene>
    <name evidence="1" type="ORF">Fot_05319</name>
</gene>
<dbReference type="InterPro" id="IPR036396">
    <property type="entry name" value="Cyt_P450_sf"/>
</dbReference>
<name>A0ABD1WPT2_9LAMI</name>
<reference evidence="2" key="1">
    <citation type="submission" date="2024-07" db="EMBL/GenBank/DDBJ databases">
        <title>Two chromosome-level genome assemblies of Korean endemic species Abeliophyllum distichum and Forsythia ovata (Oleaceae).</title>
        <authorList>
            <person name="Jang H."/>
        </authorList>
    </citation>
    <scope>NUCLEOTIDE SEQUENCE [LARGE SCALE GENOMIC DNA]</scope>
</reference>